<proteinExistence type="predicted"/>
<evidence type="ECO:0000313" key="3">
    <source>
        <dbReference type="Proteomes" id="UP000027178"/>
    </source>
</evidence>
<sequence length="62" mass="6417">MHRFFEAALGYPTALFSFALLVVAGYWGLVLLGGLGVDLLDGGTTSTPTGASSTACDWAGHR</sequence>
<keyword evidence="3" id="KW-1185">Reference proteome</keyword>
<reference evidence="2 3" key="1">
    <citation type="submission" date="2014-05" db="EMBL/GenBank/DDBJ databases">
        <title>Draft Genome Sequence of Kitasatospora cheerisanensis KCTC 2395.</title>
        <authorList>
            <person name="Nam D.H."/>
        </authorList>
    </citation>
    <scope>NUCLEOTIDE SEQUENCE [LARGE SCALE GENOMIC DNA]</scope>
    <source>
        <strain evidence="2 3">KCTC 2395</strain>
    </source>
</reference>
<keyword evidence="1" id="KW-0812">Transmembrane</keyword>
<comment type="caution">
    <text evidence="2">The sequence shown here is derived from an EMBL/GenBank/DDBJ whole genome shotgun (WGS) entry which is preliminary data.</text>
</comment>
<name>A0A066YGK4_9ACTN</name>
<dbReference type="HOGENOM" id="CLU_2898249_0_0_11"/>
<evidence type="ECO:0000256" key="1">
    <source>
        <dbReference type="SAM" id="Phobius"/>
    </source>
</evidence>
<keyword evidence="1" id="KW-1133">Transmembrane helix</keyword>
<dbReference type="RefSeq" id="WP_244305594.1">
    <property type="nucleotide sequence ID" value="NZ_KK853997.1"/>
</dbReference>
<dbReference type="AlphaFoldDB" id="A0A066YGK4"/>
<feature type="transmembrane region" description="Helical" evidence="1">
    <location>
        <begin position="7"/>
        <end position="29"/>
    </location>
</feature>
<accession>A0A066YGK4</accession>
<dbReference type="PATRIC" id="fig|1348663.4.peg.7407"/>
<protein>
    <submittedName>
        <fullName evidence="2">Uncharacterized protein</fullName>
    </submittedName>
</protein>
<gene>
    <name evidence="2" type="ORF">KCH_76670</name>
</gene>
<evidence type="ECO:0000313" key="2">
    <source>
        <dbReference type="EMBL" id="KDN80618.1"/>
    </source>
</evidence>
<organism evidence="2 3">
    <name type="scientific">Kitasatospora cheerisanensis KCTC 2395</name>
    <dbReference type="NCBI Taxonomy" id="1348663"/>
    <lineage>
        <taxon>Bacteria</taxon>
        <taxon>Bacillati</taxon>
        <taxon>Actinomycetota</taxon>
        <taxon>Actinomycetes</taxon>
        <taxon>Kitasatosporales</taxon>
        <taxon>Streptomycetaceae</taxon>
        <taxon>Kitasatospora</taxon>
    </lineage>
</organism>
<keyword evidence="1" id="KW-0472">Membrane</keyword>
<dbReference type="Proteomes" id="UP000027178">
    <property type="component" value="Unassembled WGS sequence"/>
</dbReference>
<dbReference type="EMBL" id="JNBY01000169">
    <property type="protein sequence ID" value="KDN80618.1"/>
    <property type="molecule type" value="Genomic_DNA"/>
</dbReference>